<dbReference type="AlphaFoldDB" id="A0A5N0TET9"/>
<evidence type="ECO:0000313" key="4">
    <source>
        <dbReference type="Proteomes" id="UP000326838"/>
    </source>
</evidence>
<gene>
    <name evidence="3" type="ORF">F6B40_11970</name>
</gene>
<keyword evidence="3" id="KW-0808">Transferase</keyword>
<sequence>MRDPEAGGAHPAAPAHGPPQSRRVRACRRRPRPAPLPPSGARGDRAVPAHRSHRPAAGGGRDEERGETPSDSPPRRILPPERAVTARGRLGLIAHYSTVNYGNHLVNLAARRVLERCGYEVDLLVFESGGSRQRVDALRRLPAKLARLIRDGMLLDRLAGRARRAVAPARRRPGPVDAARRDAFRRFADTHLRPTFRDPARRWSLTATYTRFAIGSDQIWNYDYGLGPWHFADFAAPGHTVCLAPSVGHDIIPDEWVPAYQGWLSRFDEVGVRELLWTESLPEWPEWPERPAFELLIDPTLALPAEEWRQIARVQDSGSPALLVYELGDFSPTQRSAIRDIARTHGLDTQRLSARIGGPLWATDAADFLGMIAASAAVVTDSYHGAIFAFLFDKPLVLIRREGFAGAMNSRVETLARELQLTDRFQDTLPVEDALTHDYSAGRRALAERRDAFWAYLARHDLVPENARNRA</sequence>
<feature type="compositionally biased region" description="Low complexity" evidence="1">
    <location>
        <begin position="1"/>
        <end position="21"/>
    </location>
</feature>
<evidence type="ECO:0000259" key="2">
    <source>
        <dbReference type="Pfam" id="PF04230"/>
    </source>
</evidence>
<accession>A0A5N0TET9</accession>
<dbReference type="Pfam" id="PF04230">
    <property type="entry name" value="PS_pyruv_trans"/>
    <property type="match status" value="1"/>
</dbReference>
<dbReference type="Proteomes" id="UP000326838">
    <property type="component" value="Unassembled WGS sequence"/>
</dbReference>
<organism evidence="3 4">
    <name type="scientific">Microbacterium caowuchunii</name>
    <dbReference type="NCBI Taxonomy" id="2614638"/>
    <lineage>
        <taxon>Bacteria</taxon>
        <taxon>Bacillati</taxon>
        <taxon>Actinomycetota</taxon>
        <taxon>Actinomycetes</taxon>
        <taxon>Micrococcales</taxon>
        <taxon>Microbacteriaceae</taxon>
        <taxon>Microbacterium</taxon>
    </lineage>
</organism>
<dbReference type="GO" id="GO:0016740">
    <property type="term" value="F:transferase activity"/>
    <property type="evidence" value="ECO:0007669"/>
    <property type="project" value="UniProtKB-KW"/>
</dbReference>
<evidence type="ECO:0000256" key="1">
    <source>
        <dbReference type="SAM" id="MobiDB-lite"/>
    </source>
</evidence>
<feature type="domain" description="Polysaccharide pyruvyl transferase" evidence="2">
    <location>
        <begin position="100"/>
        <end position="400"/>
    </location>
</feature>
<protein>
    <submittedName>
        <fullName evidence="3">Polysaccharide pyruvyl transferase family protein</fullName>
    </submittedName>
</protein>
<keyword evidence="4" id="KW-1185">Reference proteome</keyword>
<evidence type="ECO:0000313" key="3">
    <source>
        <dbReference type="EMBL" id="KAA9132396.1"/>
    </source>
</evidence>
<name>A0A5N0TET9_9MICO</name>
<reference evidence="4" key="1">
    <citation type="submission" date="2019-09" db="EMBL/GenBank/DDBJ databases">
        <title>Mumia zhuanghuii sp. nov. isolated from the intestinal contents of plateau pika (Ochotona curzoniae) in the Qinghai-Tibet plateau of China.</title>
        <authorList>
            <person name="Tian Z."/>
        </authorList>
    </citation>
    <scope>NUCLEOTIDE SEQUENCE [LARGE SCALE GENOMIC DNA]</scope>
    <source>
        <strain evidence="4">L-033</strain>
    </source>
</reference>
<feature type="region of interest" description="Disordered" evidence="1">
    <location>
        <begin position="1"/>
        <end position="82"/>
    </location>
</feature>
<dbReference type="InterPro" id="IPR007345">
    <property type="entry name" value="Polysacch_pyruvyl_Trfase"/>
</dbReference>
<feature type="compositionally biased region" description="Basic residues" evidence="1">
    <location>
        <begin position="22"/>
        <end position="32"/>
    </location>
</feature>
<proteinExistence type="predicted"/>
<comment type="caution">
    <text evidence="3">The sequence shown here is derived from an EMBL/GenBank/DDBJ whole genome shotgun (WGS) entry which is preliminary data.</text>
</comment>
<dbReference type="EMBL" id="VYUY01000015">
    <property type="protein sequence ID" value="KAA9132396.1"/>
    <property type="molecule type" value="Genomic_DNA"/>
</dbReference>